<dbReference type="SUPFAM" id="SSF50156">
    <property type="entry name" value="PDZ domain-like"/>
    <property type="match status" value="1"/>
</dbReference>
<dbReference type="Proteomes" id="UP000323521">
    <property type="component" value="Chromosome"/>
</dbReference>
<dbReference type="InterPro" id="IPR036034">
    <property type="entry name" value="PDZ_sf"/>
</dbReference>
<sequence>MKKKFYWILVFSLIFMVVGTCAAYGDNNLNEVKNWIQTRYYQDVDPSVLSKPTVQEMVYALNDPYSTYIDPKQFPDFLSSLDGKYVGVGMYINEVNGKVQVLSPMKGSPAEKAGLKEGDIITHVNGETTKGLSSSEVAGKIRGLEGTKVTVSVLRGKEAIKFTVTRATIKVPSLEYKLIGPGIGYIKLYSFTSDAPQEMSDALDELQAQNIQTLVLDLRDDPGGLLDAAVDIAGNFVPKGPVVYVVQKGGKENVLRTFKKPRGLPIAVLVNEGTASAAEILAGSIQDAKTGILIGTKTFGKGCVQTIFTLSNGGGLKLTTAKYLTRGRQDINSKGLTPNILEPDPDKQLEKAVKMLGDNISLFDVQLTLGSPKVFVGFHTYDLPVSPYILNGNVMVPLREIAQYCGASVQWKNGKVIVTSPKGKLEVDLASKIISVGSGTIKGKAVVKNGYTMVPARLLAEALGYRIGWQEKAQSIYLVD</sequence>
<dbReference type="EMBL" id="CP017634">
    <property type="protein sequence ID" value="ATW23883.1"/>
    <property type="molecule type" value="Genomic_DNA"/>
</dbReference>
<dbReference type="Pfam" id="PF03572">
    <property type="entry name" value="Peptidase_S41"/>
    <property type="match status" value="1"/>
</dbReference>
<dbReference type="PANTHER" id="PTHR32060">
    <property type="entry name" value="TAIL-SPECIFIC PROTEASE"/>
    <property type="match status" value="1"/>
</dbReference>
<keyword evidence="8" id="KW-1185">Reference proteome</keyword>
<keyword evidence="4" id="KW-0720">Serine protease</keyword>
<dbReference type="Pfam" id="PF07833">
    <property type="entry name" value="Cu_amine_oxidN1"/>
    <property type="match status" value="1"/>
</dbReference>
<keyword evidence="2" id="KW-0645">Protease</keyword>
<dbReference type="KEGG" id="fwa:DCMF_02880"/>
<dbReference type="SMART" id="SM00245">
    <property type="entry name" value="TSPc"/>
    <property type="match status" value="1"/>
</dbReference>
<dbReference type="GO" id="GO:0004175">
    <property type="term" value="F:endopeptidase activity"/>
    <property type="evidence" value="ECO:0007669"/>
    <property type="project" value="TreeGrafter"/>
</dbReference>
<feature type="signal peptide" evidence="5">
    <location>
        <begin position="1"/>
        <end position="22"/>
    </location>
</feature>
<evidence type="ECO:0000256" key="1">
    <source>
        <dbReference type="ARBA" id="ARBA00009179"/>
    </source>
</evidence>
<dbReference type="InterPro" id="IPR005151">
    <property type="entry name" value="Tail-specific_protease"/>
</dbReference>
<dbReference type="GO" id="GO:0030288">
    <property type="term" value="C:outer membrane-bounded periplasmic space"/>
    <property type="evidence" value="ECO:0007669"/>
    <property type="project" value="TreeGrafter"/>
</dbReference>
<dbReference type="NCBIfam" id="TIGR00225">
    <property type="entry name" value="prc"/>
    <property type="match status" value="1"/>
</dbReference>
<accession>A0A3G1KN45</accession>
<organism evidence="7 8">
    <name type="scientific">Formimonas warabiya</name>
    <dbReference type="NCBI Taxonomy" id="1761012"/>
    <lineage>
        <taxon>Bacteria</taxon>
        <taxon>Bacillati</taxon>
        <taxon>Bacillota</taxon>
        <taxon>Clostridia</taxon>
        <taxon>Eubacteriales</taxon>
        <taxon>Peptococcaceae</taxon>
        <taxon>Candidatus Formimonas</taxon>
    </lineage>
</organism>
<evidence type="ECO:0000313" key="7">
    <source>
        <dbReference type="EMBL" id="ATW23883.1"/>
    </source>
</evidence>
<dbReference type="InterPro" id="IPR036582">
    <property type="entry name" value="Mao_N_sf"/>
</dbReference>
<protein>
    <recommendedName>
        <fullName evidence="6">PDZ domain-containing protein</fullName>
    </recommendedName>
</protein>
<reference evidence="7 8" key="1">
    <citation type="submission" date="2016-10" db="EMBL/GenBank/DDBJ databases">
        <title>Complete Genome Sequence of Peptococcaceae strain DCMF.</title>
        <authorList>
            <person name="Edwards R.J."/>
            <person name="Holland S.I."/>
            <person name="Deshpande N.P."/>
            <person name="Wong Y.K."/>
            <person name="Ertan H."/>
            <person name="Manefield M."/>
            <person name="Russell T.L."/>
            <person name="Lee M.J."/>
        </authorList>
    </citation>
    <scope>NUCLEOTIDE SEQUENCE [LARGE SCALE GENOMIC DNA]</scope>
    <source>
        <strain evidence="7 8">DCMF</strain>
    </source>
</reference>
<dbReference type="CDD" id="cd07560">
    <property type="entry name" value="Peptidase_S41_CPP"/>
    <property type="match status" value="1"/>
</dbReference>
<dbReference type="RefSeq" id="WP_148133051.1">
    <property type="nucleotide sequence ID" value="NZ_CP017634.1"/>
</dbReference>
<name>A0A3G1KN45_FORW1</name>
<proteinExistence type="inferred from homology"/>
<evidence type="ECO:0000256" key="2">
    <source>
        <dbReference type="ARBA" id="ARBA00022670"/>
    </source>
</evidence>
<dbReference type="OrthoDB" id="9812068at2"/>
<dbReference type="Gene3D" id="3.90.226.10">
    <property type="entry name" value="2-enoyl-CoA Hydratase, Chain A, domain 1"/>
    <property type="match status" value="1"/>
</dbReference>
<dbReference type="PANTHER" id="PTHR32060:SF30">
    <property type="entry name" value="CARBOXY-TERMINAL PROCESSING PROTEASE CTPA"/>
    <property type="match status" value="1"/>
</dbReference>
<evidence type="ECO:0000256" key="5">
    <source>
        <dbReference type="SAM" id="SignalP"/>
    </source>
</evidence>
<dbReference type="Pfam" id="PF17820">
    <property type="entry name" value="PDZ_6"/>
    <property type="match status" value="1"/>
</dbReference>
<feature type="domain" description="PDZ" evidence="6">
    <location>
        <begin position="83"/>
        <end position="142"/>
    </location>
</feature>
<keyword evidence="5" id="KW-0732">Signal</keyword>
<gene>
    <name evidence="7" type="ORF">DCMF_02880</name>
</gene>
<dbReference type="GO" id="GO:0007165">
    <property type="term" value="P:signal transduction"/>
    <property type="evidence" value="ECO:0007669"/>
    <property type="project" value="TreeGrafter"/>
</dbReference>
<dbReference type="PROSITE" id="PS50106">
    <property type="entry name" value="PDZ"/>
    <property type="match status" value="1"/>
</dbReference>
<dbReference type="InterPro" id="IPR029045">
    <property type="entry name" value="ClpP/crotonase-like_dom_sf"/>
</dbReference>
<keyword evidence="3" id="KW-0378">Hydrolase</keyword>
<dbReference type="GO" id="GO:0006508">
    <property type="term" value="P:proteolysis"/>
    <property type="evidence" value="ECO:0007669"/>
    <property type="project" value="UniProtKB-KW"/>
</dbReference>
<dbReference type="GO" id="GO:0008236">
    <property type="term" value="F:serine-type peptidase activity"/>
    <property type="evidence" value="ECO:0007669"/>
    <property type="project" value="UniProtKB-KW"/>
</dbReference>
<dbReference type="InterPro" id="IPR004447">
    <property type="entry name" value="Peptidase_S41A"/>
</dbReference>
<evidence type="ECO:0000256" key="4">
    <source>
        <dbReference type="ARBA" id="ARBA00022825"/>
    </source>
</evidence>
<dbReference type="Pfam" id="PF22694">
    <property type="entry name" value="CtpB_N-like"/>
    <property type="match status" value="1"/>
</dbReference>
<dbReference type="SMART" id="SM00228">
    <property type="entry name" value="PDZ"/>
    <property type="match status" value="1"/>
</dbReference>
<comment type="similarity">
    <text evidence="1">Belongs to the peptidase S41A family.</text>
</comment>
<dbReference type="CDD" id="cd06782">
    <property type="entry name" value="cpPDZ_CPP-like"/>
    <property type="match status" value="1"/>
</dbReference>
<dbReference type="AlphaFoldDB" id="A0A3G1KN45"/>
<dbReference type="InterPro" id="IPR041489">
    <property type="entry name" value="PDZ_6"/>
</dbReference>
<dbReference type="InterPro" id="IPR012854">
    <property type="entry name" value="Cu_amine_oxidase-like_N"/>
</dbReference>
<dbReference type="Gene3D" id="2.30.42.10">
    <property type="match status" value="1"/>
</dbReference>
<evidence type="ECO:0000259" key="6">
    <source>
        <dbReference type="PROSITE" id="PS50106"/>
    </source>
</evidence>
<dbReference type="Gene3D" id="3.30.750.44">
    <property type="match status" value="1"/>
</dbReference>
<feature type="chain" id="PRO_5039035275" description="PDZ domain-containing protein" evidence="5">
    <location>
        <begin position="23"/>
        <end position="480"/>
    </location>
</feature>
<dbReference type="SUPFAM" id="SSF55383">
    <property type="entry name" value="Copper amine oxidase, domain N"/>
    <property type="match status" value="2"/>
</dbReference>
<dbReference type="FunFam" id="2.30.42.10:FF:000063">
    <property type="entry name" value="Peptidase, S41 family"/>
    <property type="match status" value="1"/>
</dbReference>
<evidence type="ECO:0000313" key="8">
    <source>
        <dbReference type="Proteomes" id="UP000323521"/>
    </source>
</evidence>
<dbReference type="InterPro" id="IPR001478">
    <property type="entry name" value="PDZ"/>
</dbReference>
<dbReference type="Gene3D" id="3.30.457.10">
    <property type="entry name" value="Copper amine oxidase-like, N-terminal domain"/>
    <property type="match status" value="1"/>
</dbReference>
<dbReference type="InterPro" id="IPR055210">
    <property type="entry name" value="CtpA/B_N"/>
</dbReference>
<dbReference type="SUPFAM" id="SSF52096">
    <property type="entry name" value="ClpP/crotonase"/>
    <property type="match status" value="1"/>
</dbReference>
<evidence type="ECO:0000256" key="3">
    <source>
        <dbReference type="ARBA" id="ARBA00022801"/>
    </source>
</evidence>